<feature type="binding site" evidence="9">
    <location>
        <begin position="153"/>
        <end position="154"/>
    </location>
    <ligand>
        <name>(S)-2,3,4,5-tetrahydrodipicolinate</name>
        <dbReference type="ChEBI" id="CHEBI:16845"/>
    </ligand>
</feature>
<comment type="catalytic activity">
    <reaction evidence="9">
        <text>(S)-2,3,4,5-tetrahydrodipicolinate + NADP(+) + H2O = (2S,4S)-4-hydroxy-2,3,4,5-tetrahydrodipicolinate + NADPH + H(+)</text>
        <dbReference type="Rhea" id="RHEA:35331"/>
        <dbReference type="ChEBI" id="CHEBI:15377"/>
        <dbReference type="ChEBI" id="CHEBI:15378"/>
        <dbReference type="ChEBI" id="CHEBI:16845"/>
        <dbReference type="ChEBI" id="CHEBI:57783"/>
        <dbReference type="ChEBI" id="CHEBI:58349"/>
        <dbReference type="ChEBI" id="CHEBI:67139"/>
        <dbReference type="EC" id="1.17.1.8"/>
    </reaction>
</comment>
<dbReference type="Pfam" id="PF05173">
    <property type="entry name" value="DapB_C"/>
    <property type="match status" value="1"/>
</dbReference>
<evidence type="ECO:0000256" key="7">
    <source>
        <dbReference type="ARBA" id="ARBA00023027"/>
    </source>
</evidence>
<dbReference type="GO" id="GO:0016726">
    <property type="term" value="F:oxidoreductase activity, acting on CH or CH2 groups, NAD or NADP as acceptor"/>
    <property type="evidence" value="ECO:0007669"/>
    <property type="project" value="UniProtKB-UniRule"/>
</dbReference>
<dbReference type="PROSITE" id="PS01298">
    <property type="entry name" value="DAPB"/>
    <property type="match status" value="1"/>
</dbReference>
<dbReference type="InterPro" id="IPR000846">
    <property type="entry name" value="DapB_N"/>
</dbReference>
<comment type="subunit">
    <text evidence="9">Homotetramer.</text>
</comment>
<dbReference type="EMBL" id="FQWX01000019">
    <property type="protein sequence ID" value="SHH10256.1"/>
    <property type="molecule type" value="Genomic_DNA"/>
</dbReference>
<evidence type="ECO:0000256" key="10">
    <source>
        <dbReference type="NCBIfam" id="TIGR00036"/>
    </source>
</evidence>
<evidence type="ECO:0000256" key="8">
    <source>
        <dbReference type="ARBA" id="ARBA00023154"/>
    </source>
</evidence>
<keyword evidence="5 9" id="KW-0220">Diaminopimelate biosynthesis</keyword>
<feature type="binding site" evidence="9">
    <location>
        <begin position="111"/>
        <end position="114"/>
    </location>
    <ligand>
        <name>NAD(+)</name>
        <dbReference type="ChEBI" id="CHEBI:57540"/>
    </ligand>
</feature>
<evidence type="ECO:0000256" key="3">
    <source>
        <dbReference type="ARBA" id="ARBA00022605"/>
    </source>
</evidence>
<comment type="subcellular location">
    <subcellularLocation>
        <location evidence="9">Cytoplasm</location>
    </subcellularLocation>
</comment>
<dbReference type="NCBIfam" id="TIGR00036">
    <property type="entry name" value="dapB"/>
    <property type="match status" value="1"/>
</dbReference>
<dbReference type="GO" id="GO:0050661">
    <property type="term" value="F:NADP binding"/>
    <property type="evidence" value="ECO:0007669"/>
    <property type="project" value="UniProtKB-UniRule"/>
</dbReference>
<comment type="catalytic activity">
    <reaction evidence="9">
        <text>(S)-2,3,4,5-tetrahydrodipicolinate + NAD(+) + H2O = (2S,4S)-4-hydroxy-2,3,4,5-tetrahydrodipicolinate + NADH + H(+)</text>
        <dbReference type="Rhea" id="RHEA:35323"/>
        <dbReference type="ChEBI" id="CHEBI:15377"/>
        <dbReference type="ChEBI" id="CHEBI:15378"/>
        <dbReference type="ChEBI" id="CHEBI:16845"/>
        <dbReference type="ChEBI" id="CHEBI:57540"/>
        <dbReference type="ChEBI" id="CHEBI:57945"/>
        <dbReference type="ChEBI" id="CHEBI:67139"/>
        <dbReference type="EC" id="1.17.1.8"/>
    </reaction>
</comment>
<evidence type="ECO:0000256" key="4">
    <source>
        <dbReference type="ARBA" id="ARBA00022857"/>
    </source>
</evidence>
<keyword evidence="2 9" id="KW-0963">Cytoplasm</keyword>
<feature type="binding site" evidence="9">
    <location>
        <position position="144"/>
    </location>
    <ligand>
        <name>(S)-2,3,4,5-tetrahydrodipicolinate</name>
        <dbReference type="ChEBI" id="CHEBI:16845"/>
    </ligand>
</feature>
<keyword evidence="6 9" id="KW-0560">Oxidoreductase</keyword>
<accession>A0A1M5Q8R2</accession>
<evidence type="ECO:0000256" key="1">
    <source>
        <dbReference type="ARBA" id="ARBA00006642"/>
    </source>
</evidence>
<dbReference type="GO" id="GO:0008839">
    <property type="term" value="F:4-hydroxy-tetrahydrodipicolinate reductase"/>
    <property type="evidence" value="ECO:0007669"/>
    <property type="project" value="UniProtKB-UniRule"/>
</dbReference>
<dbReference type="OrthoDB" id="9790352at2"/>
<dbReference type="InterPro" id="IPR036291">
    <property type="entry name" value="NAD(P)-bd_dom_sf"/>
</dbReference>
<evidence type="ECO:0000313" key="13">
    <source>
        <dbReference type="EMBL" id="SHH10256.1"/>
    </source>
</evidence>
<feature type="binding site" evidence="9">
    <location>
        <begin position="87"/>
        <end position="89"/>
    </location>
    <ligand>
        <name>NAD(+)</name>
        <dbReference type="ChEBI" id="CHEBI:57540"/>
    </ligand>
</feature>
<protein>
    <recommendedName>
        <fullName evidence="9 10">4-hydroxy-tetrahydrodipicolinate reductase</fullName>
        <shortName evidence="9">HTPA reductase</shortName>
        <ecNumber evidence="9 10">1.17.1.8</ecNumber>
    </recommendedName>
</protein>
<keyword evidence="4 9" id="KW-0521">NADP</keyword>
<feature type="domain" description="Dihydrodipicolinate reductase C-terminal" evidence="12">
    <location>
        <begin position="117"/>
        <end position="249"/>
    </location>
</feature>
<feature type="active site" description="Proton donor/acceptor" evidence="9">
    <location>
        <position position="143"/>
    </location>
</feature>
<comment type="function">
    <text evidence="9">Catalyzes the conversion of 4-hydroxy-tetrahydrodipicolinate (HTPA) to tetrahydrodipicolinate.</text>
</comment>
<comment type="pathway">
    <text evidence="9">Amino-acid biosynthesis; L-lysine biosynthesis via DAP pathway; (S)-tetrahydrodipicolinate from L-aspartate: step 4/4.</text>
</comment>
<keyword evidence="7 9" id="KW-0520">NAD</keyword>
<dbReference type="EC" id="1.17.1.8" evidence="9 10"/>
<dbReference type="InterPro" id="IPR022663">
    <property type="entry name" value="DapB_C"/>
</dbReference>
<dbReference type="FunFam" id="3.30.360.10:FF:000009">
    <property type="entry name" value="4-hydroxy-tetrahydrodipicolinate reductase"/>
    <property type="match status" value="1"/>
</dbReference>
<comment type="caution">
    <text evidence="9">Lacks conserved residue(s) required for the propagation of feature annotation.</text>
</comment>
<comment type="caution">
    <text evidence="9">Was originally thought to be a dihydrodipicolinate reductase (DHDPR), catalyzing the conversion of dihydrodipicolinate to tetrahydrodipicolinate. However, it was shown in E.coli that the substrate of the enzymatic reaction is not dihydrodipicolinate (DHDP) but in fact (2S,4S)-4-hydroxy-2,3,4,5-tetrahydrodipicolinic acid (HTPA), the product released by the DapA-catalyzed reaction.</text>
</comment>
<proteinExistence type="inferred from homology"/>
<dbReference type="HAMAP" id="MF_00102">
    <property type="entry name" value="DapB"/>
    <property type="match status" value="1"/>
</dbReference>
<dbReference type="AlphaFoldDB" id="A0A1M5Q8R2"/>
<dbReference type="CDD" id="cd02274">
    <property type="entry name" value="DHDPR_N"/>
    <property type="match status" value="1"/>
</dbReference>
<feature type="binding site" evidence="9">
    <location>
        <position position="35"/>
    </location>
    <ligand>
        <name>NADP(+)</name>
        <dbReference type="ChEBI" id="CHEBI:58349"/>
    </ligand>
</feature>
<evidence type="ECO:0000259" key="11">
    <source>
        <dbReference type="Pfam" id="PF01113"/>
    </source>
</evidence>
<feature type="binding site" evidence="9">
    <location>
        <begin position="8"/>
        <end position="13"/>
    </location>
    <ligand>
        <name>NAD(+)</name>
        <dbReference type="ChEBI" id="CHEBI:57540"/>
    </ligand>
</feature>
<dbReference type="GO" id="GO:0005829">
    <property type="term" value="C:cytosol"/>
    <property type="evidence" value="ECO:0007669"/>
    <property type="project" value="TreeGrafter"/>
</dbReference>
<dbReference type="Gene3D" id="3.30.360.10">
    <property type="entry name" value="Dihydrodipicolinate Reductase, domain 2"/>
    <property type="match status" value="1"/>
</dbReference>
<sequence length="250" mass="27175">MLKVIVSGCNGKTGRVLFDCVKEDTELELVCGIARSASSCPDEGIKIYPSISEVTESADVIIDFSHHSTLDGLLEYSLRTKTPLVLATTGYDDEDLKKIHEASKNIPIFLSYNMALGVNILIKLVKEAAKLLEGFDIEIVEKHHNRKADAPSGTAIMIADGIKEALPEVENTYGRHGRSAKRQPNEVGIHAIRGGTIVGEHDVIFAGDNEVVTLSHKSQSNIIFANGSIVAAKYLVKQKPGFYNMNDLLG</sequence>
<dbReference type="GO" id="GO:0019877">
    <property type="term" value="P:diaminopimelate biosynthetic process"/>
    <property type="evidence" value="ECO:0007669"/>
    <property type="project" value="UniProtKB-UniRule"/>
</dbReference>
<evidence type="ECO:0000256" key="2">
    <source>
        <dbReference type="ARBA" id="ARBA00022490"/>
    </source>
</evidence>
<evidence type="ECO:0000259" key="12">
    <source>
        <dbReference type="Pfam" id="PF05173"/>
    </source>
</evidence>
<dbReference type="GO" id="GO:0051287">
    <property type="term" value="F:NAD binding"/>
    <property type="evidence" value="ECO:0007669"/>
    <property type="project" value="UniProtKB-UniRule"/>
</dbReference>
<dbReference type="PANTHER" id="PTHR20836:SF7">
    <property type="entry name" value="4-HYDROXY-TETRAHYDRODIPICOLINATE REDUCTASE"/>
    <property type="match status" value="1"/>
</dbReference>
<dbReference type="InterPro" id="IPR022664">
    <property type="entry name" value="DapB_N_CS"/>
</dbReference>
<dbReference type="Pfam" id="PF01113">
    <property type="entry name" value="DapB_N"/>
    <property type="match status" value="1"/>
</dbReference>
<feature type="domain" description="Dihydrodipicolinate reductase N-terminal" evidence="11">
    <location>
        <begin position="3"/>
        <end position="114"/>
    </location>
</feature>
<comment type="similarity">
    <text evidence="1 9">Belongs to the DapB family.</text>
</comment>
<dbReference type="PIRSF" id="PIRSF000161">
    <property type="entry name" value="DHPR"/>
    <property type="match status" value="1"/>
</dbReference>
<dbReference type="GO" id="GO:0009089">
    <property type="term" value="P:lysine biosynthetic process via diaminopimelate"/>
    <property type="evidence" value="ECO:0007669"/>
    <property type="project" value="UniProtKB-UniRule"/>
</dbReference>
<keyword evidence="14" id="KW-1185">Reference proteome</keyword>
<evidence type="ECO:0000256" key="9">
    <source>
        <dbReference type="HAMAP-Rule" id="MF_00102"/>
    </source>
</evidence>
<evidence type="ECO:0000313" key="14">
    <source>
        <dbReference type="Proteomes" id="UP000243255"/>
    </source>
</evidence>
<evidence type="ECO:0000256" key="5">
    <source>
        <dbReference type="ARBA" id="ARBA00022915"/>
    </source>
</evidence>
<dbReference type="UniPathway" id="UPA00034">
    <property type="reaction ID" value="UER00018"/>
</dbReference>
<name>A0A1M5Q8R2_9FIRM</name>
<gene>
    <name evidence="9" type="primary">dapB</name>
    <name evidence="13" type="ORF">SAMN04488530_11914</name>
</gene>
<organism evidence="13 14">
    <name type="scientific">Asaccharospora irregularis DSM 2635</name>
    <dbReference type="NCBI Taxonomy" id="1121321"/>
    <lineage>
        <taxon>Bacteria</taxon>
        <taxon>Bacillati</taxon>
        <taxon>Bacillota</taxon>
        <taxon>Clostridia</taxon>
        <taxon>Peptostreptococcales</taxon>
        <taxon>Peptostreptococcaceae</taxon>
        <taxon>Asaccharospora</taxon>
    </lineage>
</organism>
<dbReference type="Gene3D" id="3.40.50.720">
    <property type="entry name" value="NAD(P)-binding Rossmann-like Domain"/>
    <property type="match status" value="1"/>
</dbReference>
<dbReference type="SUPFAM" id="SSF55347">
    <property type="entry name" value="Glyceraldehyde-3-phosphate dehydrogenase-like, C-terminal domain"/>
    <property type="match status" value="1"/>
</dbReference>
<dbReference type="Proteomes" id="UP000243255">
    <property type="component" value="Unassembled WGS sequence"/>
</dbReference>
<feature type="active site" description="Proton donor" evidence="9">
    <location>
        <position position="147"/>
    </location>
</feature>
<reference evidence="14" key="1">
    <citation type="submission" date="2016-11" db="EMBL/GenBank/DDBJ databases">
        <authorList>
            <person name="Varghese N."/>
            <person name="Submissions S."/>
        </authorList>
    </citation>
    <scope>NUCLEOTIDE SEQUENCE [LARGE SCALE GENOMIC DNA]</scope>
    <source>
        <strain evidence="14">DSM 2635</strain>
    </source>
</reference>
<keyword evidence="8 9" id="KW-0457">Lysine biosynthesis</keyword>
<dbReference type="SUPFAM" id="SSF51735">
    <property type="entry name" value="NAD(P)-binding Rossmann-fold domains"/>
    <property type="match status" value="1"/>
</dbReference>
<dbReference type="STRING" id="1121321.SAMN04488530_11914"/>
<dbReference type="RefSeq" id="WP_073126404.1">
    <property type="nucleotide sequence ID" value="NZ_BAABCH010000093.1"/>
</dbReference>
<dbReference type="PANTHER" id="PTHR20836">
    <property type="entry name" value="DIHYDRODIPICOLINATE REDUCTASE"/>
    <property type="match status" value="1"/>
</dbReference>
<evidence type="ECO:0000256" key="6">
    <source>
        <dbReference type="ARBA" id="ARBA00023002"/>
    </source>
</evidence>
<dbReference type="InterPro" id="IPR023940">
    <property type="entry name" value="DHDPR_bac"/>
</dbReference>
<keyword evidence="3 9" id="KW-0028">Amino-acid biosynthesis</keyword>